<dbReference type="OrthoDB" id="2678548at2"/>
<gene>
    <name evidence="1" type="ORF">DNH61_22510</name>
</gene>
<dbReference type="EMBL" id="QKRB01000057">
    <property type="protein sequence ID" value="PZD93406.1"/>
    <property type="molecule type" value="Genomic_DNA"/>
</dbReference>
<evidence type="ECO:0008006" key="3">
    <source>
        <dbReference type="Google" id="ProtNLM"/>
    </source>
</evidence>
<evidence type="ECO:0000313" key="2">
    <source>
        <dbReference type="Proteomes" id="UP000249522"/>
    </source>
</evidence>
<dbReference type="SUPFAM" id="SSF49764">
    <property type="entry name" value="HSP20-like chaperones"/>
    <property type="match status" value="1"/>
</dbReference>
<comment type="caution">
    <text evidence="1">The sequence shown here is derived from an EMBL/GenBank/DDBJ whole genome shotgun (WGS) entry which is preliminary data.</text>
</comment>
<proteinExistence type="predicted"/>
<sequence>MAAEDQNKGGSPFDLNHLEEWLEKQGVLKGLGMFGSADWINEMVSKAVSGSLSRKPGANTGLKSSSRKQADVFETHRFIIVKFPLPRDTDFSVIRVLVRPDRVKLAGMAEGDQYADLPRLVIPSSAKALYSSGVLQIKMKKRRVNPGYVEVGIRFD</sequence>
<keyword evidence="2" id="KW-1185">Reference proteome</keyword>
<dbReference type="CDD" id="cd00298">
    <property type="entry name" value="ACD_sHsps_p23-like"/>
    <property type="match status" value="1"/>
</dbReference>
<reference evidence="1 2" key="1">
    <citation type="submission" date="2018-06" db="EMBL/GenBank/DDBJ databases">
        <title>Paenibacillus imtechensis sp. nov.</title>
        <authorList>
            <person name="Pinnaka A.K."/>
            <person name="Singh H."/>
            <person name="Kaur M."/>
        </authorList>
    </citation>
    <scope>NUCLEOTIDE SEQUENCE [LARGE SCALE GENOMIC DNA]</scope>
    <source>
        <strain evidence="1 2">SMB1</strain>
    </source>
</reference>
<dbReference type="AlphaFoldDB" id="A0A2W1L223"/>
<protein>
    <recommendedName>
        <fullName evidence="3">Hsp20/alpha crystallin family protein</fullName>
    </recommendedName>
</protein>
<name>A0A2W1L223_9BACL</name>
<dbReference type="Proteomes" id="UP000249522">
    <property type="component" value="Unassembled WGS sequence"/>
</dbReference>
<organism evidence="1 2">
    <name type="scientific">Paenibacillus sambharensis</name>
    <dbReference type="NCBI Taxonomy" id="1803190"/>
    <lineage>
        <taxon>Bacteria</taxon>
        <taxon>Bacillati</taxon>
        <taxon>Bacillota</taxon>
        <taxon>Bacilli</taxon>
        <taxon>Bacillales</taxon>
        <taxon>Paenibacillaceae</taxon>
        <taxon>Paenibacillus</taxon>
    </lineage>
</organism>
<dbReference type="InterPro" id="IPR008978">
    <property type="entry name" value="HSP20-like_chaperone"/>
</dbReference>
<accession>A0A2W1L223</accession>
<evidence type="ECO:0000313" key="1">
    <source>
        <dbReference type="EMBL" id="PZD93406.1"/>
    </source>
</evidence>
<dbReference type="RefSeq" id="WP_111149075.1">
    <property type="nucleotide sequence ID" value="NZ_QKRB01000057.1"/>
</dbReference>